<evidence type="ECO:0000256" key="3">
    <source>
        <dbReference type="ARBA" id="ARBA00022857"/>
    </source>
</evidence>
<gene>
    <name evidence="5" type="ORF">BCR38DRAFT_330264</name>
</gene>
<accession>A0A1Y2EKH4</accession>
<keyword evidence="2" id="KW-0274">FAD</keyword>
<dbReference type="AlphaFoldDB" id="A0A1Y2EKH4"/>
<dbReference type="Pfam" id="PF00743">
    <property type="entry name" value="FMO-like"/>
    <property type="match status" value="1"/>
</dbReference>
<reference evidence="5 6" key="1">
    <citation type="submission" date="2016-07" db="EMBL/GenBank/DDBJ databases">
        <title>Pervasive Adenine N6-methylation of Active Genes in Fungi.</title>
        <authorList>
            <consortium name="DOE Joint Genome Institute"/>
            <person name="Mondo S.J."/>
            <person name="Dannebaum R.O."/>
            <person name="Kuo R.C."/>
            <person name="Labutti K."/>
            <person name="Haridas S."/>
            <person name="Kuo A."/>
            <person name="Salamov A."/>
            <person name="Ahrendt S.R."/>
            <person name="Lipzen A."/>
            <person name="Sullivan W."/>
            <person name="Andreopoulos W.B."/>
            <person name="Clum A."/>
            <person name="Lindquist E."/>
            <person name="Daum C."/>
            <person name="Ramamoorthy G.K."/>
            <person name="Gryganskyi A."/>
            <person name="Culley D."/>
            <person name="Magnuson J.K."/>
            <person name="James T.Y."/>
            <person name="O'Malley M.A."/>
            <person name="Stajich J.E."/>
            <person name="Spatafora J.W."/>
            <person name="Visel A."/>
            <person name="Grigoriev I.V."/>
        </authorList>
    </citation>
    <scope>NUCLEOTIDE SEQUENCE [LARGE SCALE GENOMIC DNA]</scope>
    <source>
        <strain evidence="5 6">CBS 129021</strain>
    </source>
</reference>
<keyword evidence="6" id="KW-1185">Reference proteome</keyword>
<dbReference type="PRINTS" id="PR00411">
    <property type="entry name" value="PNDRDTASEI"/>
</dbReference>
<evidence type="ECO:0000256" key="2">
    <source>
        <dbReference type="ARBA" id="ARBA00022827"/>
    </source>
</evidence>
<name>A0A1Y2EKH4_9PEZI</name>
<dbReference type="SUPFAM" id="SSF51905">
    <property type="entry name" value="FAD/NAD(P)-binding domain"/>
    <property type="match status" value="2"/>
</dbReference>
<dbReference type="InterPro" id="IPR029063">
    <property type="entry name" value="SAM-dependent_MTases_sf"/>
</dbReference>
<evidence type="ECO:0000313" key="6">
    <source>
        <dbReference type="Proteomes" id="UP000193689"/>
    </source>
</evidence>
<dbReference type="InterPro" id="IPR020946">
    <property type="entry name" value="Flavin_mOase-like"/>
</dbReference>
<dbReference type="EMBL" id="MCFJ01000001">
    <property type="protein sequence ID" value="ORY71796.1"/>
    <property type="molecule type" value="Genomic_DNA"/>
</dbReference>
<dbReference type="GO" id="GO:0004499">
    <property type="term" value="F:N,N-dimethylaniline monooxygenase activity"/>
    <property type="evidence" value="ECO:0007669"/>
    <property type="project" value="InterPro"/>
</dbReference>
<dbReference type="InParanoid" id="A0A1Y2EKH4"/>
<keyword evidence="1" id="KW-0285">Flavoprotein</keyword>
<dbReference type="PANTHER" id="PTHR43098:SF5">
    <property type="entry name" value="DUAL-FUNCTIONAL MONOOXYGENASE_METHYLTRANSFERASE PSOF"/>
    <property type="match status" value="1"/>
</dbReference>
<keyword evidence="5" id="KW-0503">Monooxygenase</keyword>
<dbReference type="Pfam" id="PF13489">
    <property type="entry name" value="Methyltransf_23"/>
    <property type="match status" value="1"/>
</dbReference>
<organism evidence="5 6">
    <name type="scientific">Pseudomassariella vexata</name>
    <dbReference type="NCBI Taxonomy" id="1141098"/>
    <lineage>
        <taxon>Eukaryota</taxon>
        <taxon>Fungi</taxon>
        <taxon>Dikarya</taxon>
        <taxon>Ascomycota</taxon>
        <taxon>Pezizomycotina</taxon>
        <taxon>Sordariomycetes</taxon>
        <taxon>Xylariomycetidae</taxon>
        <taxon>Amphisphaeriales</taxon>
        <taxon>Pseudomassariaceae</taxon>
        <taxon>Pseudomassariella</taxon>
    </lineage>
</organism>
<keyword evidence="4" id="KW-0560">Oxidoreductase</keyword>
<dbReference type="STRING" id="1141098.A0A1Y2EKH4"/>
<dbReference type="SUPFAM" id="SSF53335">
    <property type="entry name" value="S-adenosyl-L-methionine-dependent methyltransferases"/>
    <property type="match status" value="1"/>
</dbReference>
<proteinExistence type="predicted"/>
<dbReference type="GO" id="GO:0050660">
    <property type="term" value="F:flavin adenine dinucleotide binding"/>
    <property type="evidence" value="ECO:0007669"/>
    <property type="project" value="InterPro"/>
</dbReference>
<dbReference type="Proteomes" id="UP000193689">
    <property type="component" value="Unassembled WGS sequence"/>
</dbReference>
<dbReference type="GeneID" id="63771155"/>
<evidence type="ECO:0000256" key="4">
    <source>
        <dbReference type="ARBA" id="ARBA00023002"/>
    </source>
</evidence>
<dbReference type="GO" id="GO:0050661">
    <property type="term" value="F:NADP binding"/>
    <property type="evidence" value="ECO:0007669"/>
    <property type="project" value="InterPro"/>
</dbReference>
<dbReference type="CDD" id="cd02440">
    <property type="entry name" value="AdoMet_MTases"/>
    <property type="match status" value="1"/>
</dbReference>
<dbReference type="OrthoDB" id="66881at2759"/>
<comment type="caution">
    <text evidence="5">The sequence shown here is derived from an EMBL/GenBank/DDBJ whole genome shotgun (WGS) entry which is preliminary data.</text>
</comment>
<dbReference type="Gene3D" id="3.40.50.150">
    <property type="entry name" value="Vaccinia Virus protein VP39"/>
    <property type="match status" value="1"/>
</dbReference>
<dbReference type="RefSeq" id="XP_040721388.1">
    <property type="nucleotide sequence ID" value="XM_040854943.1"/>
</dbReference>
<evidence type="ECO:0000256" key="1">
    <source>
        <dbReference type="ARBA" id="ARBA00022630"/>
    </source>
</evidence>
<dbReference type="InterPro" id="IPR036188">
    <property type="entry name" value="FAD/NAD-bd_sf"/>
</dbReference>
<evidence type="ECO:0000313" key="5">
    <source>
        <dbReference type="EMBL" id="ORY71796.1"/>
    </source>
</evidence>
<dbReference type="PANTHER" id="PTHR43098">
    <property type="entry name" value="L-ORNITHINE N(5)-MONOOXYGENASE-RELATED"/>
    <property type="match status" value="1"/>
</dbReference>
<protein>
    <submittedName>
        <fullName evidence="5">Steroid monooxygenase</fullName>
    </submittedName>
</protein>
<keyword evidence="3" id="KW-0521">NADP</keyword>
<dbReference type="InterPro" id="IPR050775">
    <property type="entry name" value="FAD-binding_Monooxygenases"/>
</dbReference>
<dbReference type="Gene3D" id="3.50.50.60">
    <property type="entry name" value="FAD/NAD(P)-binding domain"/>
    <property type="match status" value="2"/>
</dbReference>
<sequence length="914" mass="101822">MLKKTADYDAIVIGAGFSGIRSLWELNQLGLTVKCFDAASEIGGTWYWNRYPGARTDCDAWIYILNFAPELIEDWDYHERCPSQEEIQRYLSRVVDRYALRKHIEFGTRIAAAHYSDSTNLWTITTVDGLSTTCRYFLPATGSLSVPKAPSFAGLDSYTGEWYQASDWPAHKVDFKGKRIAIIGTGSTGVQIVPKLAPVAKGLTLFQRTPNYVLPGRNYAIDEYQTAEIKKNHDATWELANMHPGGHALKPAGRTIKGVADADKIRQILDHGWERGCFEFSMETFDDCFLDPESNETVSEYIRQKIRAIVQDPETAELLCPKYPLGSKRSPCGHFYYETFNRPNVKLVDISQDEIALYEKGIRTGSRAEHEFDVIIFALGFDAGTGALDEIEVKGSQDKSLGNYWTERPQTFAGVLVSGFPNMFIVCGLHMPIGNQPVMLETAMNWIGQTICHMEKSNLAKINVTEKAVDSWSDHANEMWNSAFLSKHAVEHRSWFIGTNMPGRPPRVLFYFGGLPNWKSWLDSEIDSGWTNMEFTSHAVTNEAAKGFPFGRDASVGGVSITAKKLESAVVPLQSDEIGMSPTDKFNLGSRACARYIDWAVKEVNDGGLAVKQDHLFHWWKALHDFVKSDSGRALIQQSPNTKAELDQLTSKLGVEGEAIGRIGPELVRMLTGQSNPLFHILREDLLFRMYLSDEGARPNRYAADYAKLLTSQRKDLRILEVGAGTGGTTLQVLRACSPDGQPFCAEYMYTDISSGFFKTGQTILKKWESLLTFKALNVENDAAKQGFEEHSYDLVIAANVVHATRSLSNSLGTIHQVLKPGGVVALVELTRLTPYFNMAFGSLSGWWLGVDEGRTGSPLQSAEQWNEQLLKAGFSGVDLAAYDFPEPERHSALLLSTARANNSTSKNLILPFF</sequence>